<proteinExistence type="predicted"/>
<keyword evidence="1" id="KW-1133">Transmembrane helix</keyword>
<keyword evidence="1" id="KW-0472">Membrane</keyword>
<accession>A0AAV4PXE9</accession>
<sequence>MKLFHICAASRPVPSRGLHRLGWSRKEAGEPGQMTKPGPHMAVTFVGLLRIRIHSTLFFIQLALLFFFFYYVFLPSSVISKTHAKLRLNTRAHWPRSKLLL</sequence>
<name>A0AAV4PXE9_CAEEX</name>
<dbReference type="Proteomes" id="UP001054945">
    <property type="component" value="Unassembled WGS sequence"/>
</dbReference>
<comment type="caution">
    <text evidence="2">The sequence shown here is derived from an EMBL/GenBank/DDBJ whole genome shotgun (WGS) entry which is preliminary data.</text>
</comment>
<dbReference type="EMBL" id="BPLR01005247">
    <property type="protein sequence ID" value="GIY00996.1"/>
    <property type="molecule type" value="Genomic_DNA"/>
</dbReference>
<organism evidence="2 3">
    <name type="scientific">Caerostris extrusa</name>
    <name type="common">Bark spider</name>
    <name type="synonym">Caerostris bankana</name>
    <dbReference type="NCBI Taxonomy" id="172846"/>
    <lineage>
        <taxon>Eukaryota</taxon>
        <taxon>Metazoa</taxon>
        <taxon>Ecdysozoa</taxon>
        <taxon>Arthropoda</taxon>
        <taxon>Chelicerata</taxon>
        <taxon>Arachnida</taxon>
        <taxon>Araneae</taxon>
        <taxon>Araneomorphae</taxon>
        <taxon>Entelegynae</taxon>
        <taxon>Araneoidea</taxon>
        <taxon>Araneidae</taxon>
        <taxon>Caerostris</taxon>
    </lineage>
</organism>
<feature type="transmembrane region" description="Helical" evidence="1">
    <location>
        <begin position="51"/>
        <end position="73"/>
    </location>
</feature>
<protein>
    <submittedName>
        <fullName evidence="2">Uncharacterized protein</fullName>
    </submittedName>
</protein>
<gene>
    <name evidence="2" type="ORF">CEXT_716141</name>
</gene>
<reference evidence="2 3" key="1">
    <citation type="submission" date="2021-06" db="EMBL/GenBank/DDBJ databases">
        <title>Caerostris extrusa draft genome.</title>
        <authorList>
            <person name="Kono N."/>
            <person name="Arakawa K."/>
        </authorList>
    </citation>
    <scope>NUCLEOTIDE SEQUENCE [LARGE SCALE GENOMIC DNA]</scope>
</reference>
<evidence type="ECO:0000313" key="3">
    <source>
        <dbReference type="Proteomes" id="UP001054945"/>
    </source>
</evidence>
<keyword evidence="1" id="KW-0812">Transmembrane</keyword>
<evidence type="ECO:0000256" key="1">
    <source>
        <dbReference type="SAM" id="Phobius"/>
    </source>
</evidence>
<evidence type="ECO:0000313" key="2">
    <source>
        <dbReference type="EMBL" id="GIY00996.1"/>
    </source>
</evidence>
<dbReference type="AlphaFoldDB" id="A0AAV4PXE9"/>
<keyword evidence="3" id="KW-1185">Reference proteome</keyword>